<dbReference type="Proteomes" id="UP001430455">
    <property type="component" value="Unassembled WGS sequence"/>
</dbReference>
<accession>A0AAW4PHK7</accession>
<gene>
    <name evidence="2" type="ORF">EGH23_17880</name>
</gene>
<dbReference type="InterPro" id="IPR043899">
    <property type="entry name" value="DUF5789"/>
</dbReference>
<sequence>MVPSEKPETETREQGVEFGELEAKLRSHEYPTTQKELLQEYGDYELELSDGSKTLQEILEGGENTNDDVGDKQYDSLEEVHQSVLNMVGDEAVGRRNYSDRGGSLEGQGIDREKGDETL</sequence>
<reference evidence="2 3" key="1">
    <citation type="submission" date="2021-06" db="EMBL/GenBank/DDBJ databases">
        <title>Halomicroarcula sp. a new haloarchaeum isolated from saline soil.</title>
        <authorList>
            <person name="Duran-Viseras A."/>
            <person name="Sanchez-Porro C."/>
            <person name="Ventosa A."/>
        </authorList>
    </citation>
    <scope>NUCLEOTIDE SEQUENCE [LARGE SCALE GENOMIC DNA]</scope>
    <source>
        <strain evidence="2 3">F27</strain>
    </source>
</reference>
<comment type="caution">
    <text evidence="2">The sequence shown here is derived from an EMBL/GenBank/DDBJ whole genome shotgun (WGS) entry which is preliminary data.</text>
</comment>
<dbReference type="EMBL" id="RKLT01000010">
    <property type="protein sequence ID" value="MBX0296750.1"/>
    <property type="molecule type" value="Genomic_DNA"/>
</dbReference>
<feature type="region of interest" description="Disordered" evidence="1">
    <location>
        <begin position="1"/>
        <end position="21"/>
    </location>
</feature>
<dbReference type="Pfam" id="PF19102">
    <property type="entry name" value="DUF5789"/>
    <property type="match status" value="1"/>
</dbReference>
<keyword evidence="3" id="KW-1185">Reference proteome</keyword>
<evidence type="ECO:0000313" key="2">
    <source>
        <dbReference type="EMBL" id="MBX0296750.1"/>
    </source>
</evidence>
<evidence type="ECO:0000313" key="3">
    <source>
        <dbReference type="Proteomes" id="UP001430455"/>
    </source>
</evidence>
<feature type="compositionally biased region" description="Basic and acidic residues" evidence="1">
    <location>
        <begin position="109"/>
        <end position="119"/>
    </location>
</feature>
<evidence type="ECO:0008006" key="4">
    <source>
        <dbReference type="Google" id="ProtNLM"/>
    </source>
</evidence>
<dbReference type="RefSeq" id="WP_220581340.1">
    <property type="nucleotide sequence ID" value="NZ_RKLT01000010.1"/>
</dbReference>
<dbReference type="AlphaFoldDB" id="A0AAW4PHK7"/>
<evidence type="ECO:0000256" key="1">
    <source>
        <dbReference type="SAM" id="MobiDB-lite"/>
    </source>
</evidence>
<organism evidence="2 3">
    <name type="scientific">Haloarcula nitratireducens</name>
    <dbReference type="NCBI Taxonomy" id="2487749"/>
    <lineage>
        <taxon>Archaea</taxon>
        <taxon>Methanobacteriati</taxon>
        <taxon>Methanobacteriota</taxon>
        <taxon>Stenosarchaea group</taxon>
        <taxon>Halobacteria</taxon>
        <taxon>Halobacteriales</taxon>
        <taxon>Haloarculaceae</taxon>
        <taxon>Haloarcula</taxon>
    </lineage>
</organism>
<feature type="region of interest" description="Disordered" evidence="1">
    <location>
        <begin position="86"/>
        <end position="119"/>
    </location>
</feature>
<protein>
    <recommendedName>
        <fullName evidence="4">DUF2795 domain-containing protein</fullName>
    </recommendedName>
</protein>
<name>A0AAW4PHK7_9EURY</name>
<proteinExistence type="predicted"/>